<protein>
    <recommendedName>
        <fullName evidence="2">Nitroreductase domain-containing protein</fullName>
    </recommendedName>
</protein>
<dbReference type="SUPFAM" id="SSF55469">
    <property type="entry name" value="FMN-dependent nitroreductase-like"/>
    <property type="match status" value="1"/>
</dbReference>
<dbReference type="AlphaFoldDB" id="X1IPH6"/>
<organism evidence="1">
    <name type="scientific">marine sediment metagenome</name>
    <dbReference type="NCBI Taxonomy" id="412755"/>
    <lineage>
        <taxon>unclassified sequences</taxon>
        <taxon>metagenomes</taxon>
        <taxon>ecological metagenomes</taxon>
    </lineage>
</organism>
<evidence type="ECO:0000313" key="1">
    <source>
        <dbReference type="EMBL" id="GAH67999.1"/>
    </source>
</evidence>
<dbReference type="InterPro" id="IPR000415">
    <property type="entry name" value="Nitroreductase-like"/>
</dbReference>
<dbReference type="Gene3D" id="3.40.109.10">
    <property type="entry name" value="NADH Oxidase"/>
    <property type="match status" value="1"/>
</dbReference>
<comment type="caution">
    <text evidence="1">The sequence shown here is derived from an EMBL/GenBank/DDBJ whole genome shotgun (WGS) entry which is preliminary data.</text>
</comment>
<reference evidence="1" key="1">
    <citation type="journal article" date="2014" name="Front. Microbiol.">
        <title>High frequency of phylogenetically diverse reductive dehalogenase-homologous genes in deep subseafloor sedimentary metagenomes.</title>
        <authorList>
            <person name="Kawai M."/>
            <person name="Futagami T."/>
            <person name="Toyoda A."/>
            <person name="Takaki Y."/>
            <person name="Nishi S."/>
            <person name="Hori S."/>
            <person name="Arai W."/>
            <person name="Tsubouchi T."/>
            <person name="Morono Y."/>
            <person name="Uchiyama I."/>
            <person name="Ito T."/>
            <person name="Fujiyama A."/>
            <person name="Inagaki F."/>
            <person name="Takami H."/>
        </authorList>
    </citation>
    <scope>NUCLEOTIDE SEQUENCE</scope>
    <source>
        <strain evidence="1">Expedition CK06-06</strain>
    </source>
</reference>
<proteinExistence type="predicted"/>
<evidence type="ECO:0008006" key="2">
    <source>
        <dbReference type="Google" id="ProtNLM"/>
    </source>
</evidence>
<feature type="non-terminal residue" evidence="1">
    <location>
        <position position="1"/>
    </location>
</feature>
<sequence>YIRWYRDGASDEIRRDCPALMLFHSPINEPMGEENCVVATTYADFMAQVLGIGACRNDLIPPICNRSHKVRELIGLPNDREVYSSLTLGYSKYKYQHTVPRQVAQVRYL</sequence>
<name>X1IPH6_9ZZZZ</name>
<dbReference type="EMBL" id="BARU01026887">
    <property type="protein sequence ID" value="GAH67999.1"/>
    <property type="molecule type" value="Genomic_DNA"/>
</dbReference>
<gene>
    <name evidence="1" type="ORF">S03H2_43145</name>
</gene>
<accession>X1IPH6</accession>
<dbReference type="GO" id="GO:0016491">
    <property type="term" value="F:oxidoreductase activity"/>
    <property type="evidence" value="ECO:0007669"/>
    <property type="project" value="InterPro"/>
</dbReference>